<dbReference type="InterPro" id="IPR052155">
    <property type="entry name" value="Biofilm_reg_signaling"/>
</dbReference>
<proteinExistence type="predicted"/>
<sequence length="945" mass="102737">MRWRFMCRLCAKPRLAGQTAAVLQWARRPPNSTPKETSLQQGDGNAGRDTNGSMAWVAASVVLSVGLALTAGAAVWQQRGALAEARSQQQRQAERLQDDVTTRLTLPVYGLKGARGAMAALDHRFDGPAFDAYVAARDLGREFPGVRGFGFIERVARTDLPAFEAAHQRQGRPEFRVHGSGSDDPLYVVTQVTPFSRNLAAWGIDTGAHPVRRQAIEQAVDTGDAVLSAPVQLIQDPLKGPGLLLFVPAYREGLDPGTPAARRQALMGVFYAPLVVNDMLRNLAGPAAPLLDFKLCARMPDGSQHALMAVQSGRMLPLDEAASFSLAEAATFDERRFSVAGREFLLVTALTPEAARRLLGLSGMALEIGGALLSFLLALTVYLLAAGRSRAERLARDMTADLSRLAMVASHTTNAVFITDTDRRITWVNPGFSRITGYTAEEAMGRRPSELLHSERTNADTVHGMREAMAVGLGCKSELLNRRKDGEDYWVDVEVQPLIDTRGLLTGFMVIESDITARKALQAQAEEARESLQDLYDNAPCAYYSLDAEGRFLQINAVGLAWFGCSAAEAIGRLKSTAFLSQEGQAVFAEAFPRFKQQGHIAGLEFDVVSRQGVRRRVSLSATAVYGADGEFLRSRSVMFDISETHRIRQQLHQLTLDQEAMLQSDLVGILKLHDRRIVWRNPAVERMFGHAEGELLGAPVRVLYADDTSYATLGALAYPQLKAGGRFRTQLQMRRKDGALIWVDLSGVELPGAAGGRDAESLWMMVDITQSKAHEARMERAALHDALTGLPNRLLLADRLRQAIAAAERNGLVFSLAYLDLNGFKQVNDSQGHDAGDEVLKAVAARLQAGLRASDTVARLGGDEFVVLLNPQQPAPDADLVLNRLLDALGEPIVLSNGTTVGVGSSLGLAHFPADGRTPDALMRRADEAMFANKRAARGLRNRA</sequence>
<feature type="domain" description="CHASE" evidence="9">
    <location>
        <begin position="141"/>
        <end position="283"/>
    </location>
</feature>
<dbReference type="NCBIfam" id="TIGR00229">
    <property type="entry name" value="sensory_box"/>
    <property type="match status" value="3"/>
</dbReference>
<evidence type="ECO:0000259" key="10">
    <source>
        <dbReference type="PROSITE" id="PS50887"/>
    </source>
</evidence>
<dbReference type="PROSITE" id="PS50112">
    <property type="entry name" value="PAS"/>
    <property type="match status" value="2"/>
</dbReference>
<feature type="region of interest" description="Disordered" evidence="5">
    <location>
        <begin position="25"/>
        <end position="50"/>
    </location>
</feature>
<dbReference type="SMART" id="SM01079">
    <property type="entry name" value="CHASE"/>
    <property type="match status" value="1"/>
</dbReference>
<dbReference type="InterPro" id="IPR029787">
    <property type="entry name" value="Nucleotide_cyclase"/>
</dbReference>
<feature type="domain" description="PAC" evidence="8">
    <location>
        <begin position="728"/>
        <end position="781"/>
    </location>
</feature>
<keyword evidence="2 6" id="KW-0812">Transmembrane</keyword>
<evidence type="ECO:0000256" key="6">
    <source>
        <dbReference type="SAM" id="Phobius"/>
    </source>
</evidence>
<feature type="domain" description="PAC" evidence="8">
    <location>
        <begin position="602"/>
        <end position="654"/>
    </location>
</feature>
<feature type="domain" description="PAC" evidence="8">
    <location>
        <begin position="475"/>
        <end position="527"/>
    </location>
</feature>
<dbReference type="InterPro" id="IPR042240">
    <property type="entry name" value="CHASE_sf"/>
</dbReference>
<feature type="domain" description="PAS" evidence="7">
    <location>
        <begin position="528"/>
        <end position="599"/>
    </location>
</feature>
<dbReference type="Pfam" id="PF00990">
    <property type="entry name" value="GGDEF"/>
    <property type="match status" value="1"/>
</dbReference>
<name>A0A254N1H8_9BURK</name>
<keyword evidence="3 6" id="KW-1133">Transmembrane helix</keyword>
<protein>
    <recommendedName>
        <fullName evidence="13">Diguanylate cyclase</fullName>
    </recommendedName>
</protein>
<comment type="subcellular location">
    <subcellularLocation>
        <location evidence="1">Membrane</location>
    </subcellularLocation>
</comment>
<dbReference type="InterPro" id="IPR000160">
    <property type="entry name" value="GGDEF_dom"/>
</dbReference>
<dbReference type="PROSITE" id="PS50887">
    <property type="entry name" value="GGDEF"/>
    <property type="match status" value="1"/>
</dbReference>
<keyword evidence="12" id="KW-1185">Reference proteome</keyword>
<evidence type="ECO:0000259" key="7">
    <source>
        <dbReference type="PROSITE" id="PS50112"/>
    </source>
</evidence>
<gene>
    <name evidence="11" type="ORF">CDO81_23115</name>
</gene>
<dbReference type="Pfam" id="PF13426">
    <property type="entry name" value="PAS_9"/>
    <property type="match status" value="2"/>
</dbReference>
<evidence type="ECO:0008006" key="13">
    <source>
        <dbReference type="Google" id="ProtNLM"/>
    </source>
</evidence>
<comment type="caution">
    <text evidence="11">The sequence shown here is derived from an EMBL/GenBank/DDBJ whole genome shotgun (WGS) entry which is preliminary data.</text>
</comment>
<dbReference type="CDD" id="cd01949">
    <property type="entry name" value="GGDEF"/>
    <property type="match status" value="1"/>
</dbReference>
<dbReference type="GO" id="GO:0007165">
    <property type="term" value="P:signal transduction"/>
    <property type="evidence" value="ECO:0007669"/>
    <property type="project" value="UniProtKB-ARBA"/>
</dbReference>
<dbReference type="InterPro" id="IPR013656">
    <property type="entry name" value="PAS_4"/>
</dbReference>
<evidence type="ECO:0000259" key="8">
    <source>
        <dbReference type="PROSITE" id="PS50113"/>
    </source>
</evidence>
<dbReference type="SMART" id="SM00086">
    <property type="entry name" value="PAC"/>
    <property type="match status" value="3"/>
</dbReference>
<dbReference type="Proteomes" id="UP000197446">
    <property type="component" value="Unassembled WGS sequence"/>
</dbReference>
<feature type="transmembrane region" description="Helical" evidence="6">
    <location>
        <begin position="53"/>
        <end position="76"/>
    </location>
</feature>
<dbReference type="InterPro" id="IPR001610">
    <property type="entry name" value="PAC"/>
</dbReference>
<evidence type="ECO:0000256" key="2">
    <source>
        <dbReference type="ARBA" id="ARBA00022692"/>
    </source>
</evidence>
<evidence type="ECO:0000259" key="9">
    <source>
        <dbReference type="PROSITE" id="PS50839"/>
    </source>
</evidence>
<evidence type="ECO:0000313" key="12">
    <source>
        <dbReference type="Proteomes" id="UP000197446"/>
    </source>
</evidence>
<dbReference type="Gene3D" id="3.30.70.270">
    <property type="match status" value="1"/>
</dbReference>
<dbReference type="SMART" id="SM00267">
    <property type="entry name" value="GGDEF"/>
    <property type="match status" value="1"/>
</dbReference>
<dbReference type="PROSITE" id="PS50839">
    <property type="entry name" value="CHASE"/>
    <property type="match status" value="1"/>
</dbReference>
<dbReference type="CDD" id="cd00130">
    <property type="entry name" value="PAS"/>
    <property type="match status" value="3"/>
</dbReference>
<dbReference type="Pfam" id="PF03924">
    <property type="entry name" value="CHASE"/>
    <property type="match status" value="1"/>
</dbReference>
<accession>A0A254N1H8</accession>
<dbReference type="AlphaFoldDB" id="A0A254N1H8"/>
<feature type="domain" description="GGDEF" evidence="10">
    <location>
        <begin position="813"/>
        <end position="945"/>
    </location>
</feature>
<dbReference type="SUPFAM" id="SSF55073">
    <property type="entry name" value="Nucleotide cyclase"/>
    <property type="match status" value="1"/>
</dbReference>
<dbReference type="PANTHER" id="PTHR44757">
    <property type="entry name" value="DIGUANYLATE CYCLASE DGCP"/>
    <property type="match status" value="1"/>
</dbReference>
<organism evidence="11 12">
    <name type="scientific">Roseateles puraquae</name>
    <dbReference type="NCBI Taxonomy" id="431059"/>
    <lineage>
        <taxon>Bacteria</taxon>
        <taxon>Pseudomonadati</taxon>
        <taxon>Pseudomonadota</taxon>
        <taxon>Betaproteobacteria</taxon>
        <taxon>Burkholderiales</taxon>
        <taxon>Sphaerotilaceae</taxon>
        <taxon>Roseateles</taxon>
    </lineage>
</organism>
<keyword evidence="4 6" id="KW-0472">Membrane</keyword>
<dbReference type="GO" id="GO:0016020">
    <property type="term" value="C:membrane"/>
    <property type="evidence" value="ECO:0007669"/>
    <property type="project" value="UniProtKB-SubCell"/>
</dbReference>
<evidence type="ECO:0000256" key="1">
    <source>
        <dbReference type="ARBA" id="ARBA00004370"/>
    </source>
</evidence>
<dbReference type="PANTHER" id="PTHR44757:SF2">
    <property type="entry name" value="BIOFILM ARCHITECTURE MAINTENANCE PROTEIN MBAA"/>
    <property type="match status" value="1"/>
</dbReference>
<dbReference type="Gene3D" id="3.30.450.20">
    <property type="entry name" value="PAS domain"/>
    <property type="match status" value="3"/>
</dbReference>
<evidence type="ECO:0000256" key="5">
    <source>
        <dbReference type="SAM" id="MobiDB-lite"/>
    </source>
</evidence>
<dbReference type="InterPro" id="IPR006189">
    <property type="entry name" value="CHASE_dom"/>
</dbReference>
<feature type="domain" description="PAS" evidence="7">
    <location>
        <begin position="401"/>
        <end position="455"/>
    </location>
</feature>
<dbReference type="InterPro" id="IPR000014">
    <property type="entry name" value="PAS"/>
</dbReference>
<dbReference type="PROSITE" id="PS50113">
    <property type="entry name" value="PAC"/>
    <property type="match status" value="3"/>
</dbReference>
<dbReference type="InterPro" id="IPR000700">
    <property type="entry name" value="PAS-assoc_C"/>
</dbReference>
<dbReference type="InterPro" id="IPR035965">
    <property type="entry name" value="PAS-like_dom_sf"/>
</dbReference>
<dbReference type="SMART" id="SM00091">
    <property type="entry name" value="PAS"/>
    <property type="match status" value="3"/>
</dbReference>
<evidence type="ECO:0000256" key="4">
    <source>
        <dbReference type="ARBA" id="ARBA00023136"/>
    </source>
</evidence>
<dbReference type="GO" id="GO:0003824">
    <property type="term" value="F:catalytic activity"/>
    <property type="evidence" value="ECO:0007669"/>
    <property type="project" value="UniProtKB-ARBA"/>
</dbReference>
<dbReference type="Gene3D" id="3.30.450.350">
    <property type="entry name" value="CHASE domain"/>
    <property type="match status" value="1"/>
</dbReference>
<dbReference type="SUPFAM" id="SSF55785">
    <property type="entry name" value="PYP-like sensor domain (PAS domain)"/>
    <property type="match status" value="3"/>
</dbReference>
<evidence type="ECO:0000256" key="3">
    <source>
        <dbReference type="ARBA" id="ARBA00022989"/>
    </source>
</evidence>
<reference evidence="11 12" key="1">
    <citation type="journal article" date="2007" name="Int. J. Syst. Evol. Microbiol.">
        <title>Description of Pelomonas aquatica sp. nov. and Pelomonas puraquae sp. nov., isolated from industrial and haemodialysis water.</title>
        <authorList>
            <person name="Gomila M."/>
            <person name="Bowien B."/>
            <person name="Falsen E."/>
            <person name="Moore E.R."/>
            <person name="Lalucat J."/>
        </authorList>
    </citation>
    <scope>NUCLEOTIDE SEQUENCE [LARGE SCALE GENOMIC DNA]</scope>
    <source>
        <strain evidence="11 12">CCUG 52769</strain>
    </source>
</reference>
<dbReference type="NCBIfam" id="TIGR00254">
    <property type="entry name" value="GGDEF"/>
    <property type="match status" value="1"/>
</dbReference>
<dbReference type="Pfam" id="PF08448">
    <property type="entry name" value="PAS_4"/>
    <property type="match status" value="1"/>
</dbReference>
<feature type="compositionally biased region" description="Polar residues" evidence="5">
    <location>
        <begin position="33"/>
        <end position="50"/>
    </location>
</feature>
<evidence type="ECO:0000313" key="11">
    <source>
        <dbReference type="EMBL" id="OWR01664.1"/>
    </source>
</evidence>
<dbReference type="InterPro" id="IPR043128">
    <property type="entry name" value="Rev_trsase/Diguanyl_cyclase"/>
</dbReference>
<dbReference type="EMBL" id="NISI01000013">
    <property type="protein sequence ID" value="OWR01664.1"/>
    <property type="molecule type" value="Genomic_DNA"/>
</dbReference>